<dbReference type="GO" id="GO:0005615">
    <property type="term" value="C:extracellular space"/>
    <property type="evidence" value="ECO:0007669"/>
    <property type="project" value="TreeGrafter"/>
</dbReference>
<accession>A0A9N9XM19</accession>
<name>A0A9N9XM19_PHYSR</name>
<keyword evidence="6" id="KW-1185">Reference proteome</keyword>
<evidence type="ECO:0000256" key="4">
    <source>
        <dbReference type="SAM" id="SignalP"/>
    </source>
</evidence>
<protein>
    <submittedName>
        <fullName evidence="5">Uncharacterized protein</fullName>
    </submittedName>
</protein>
<dbReference type="GO" id="GO:0007623">
    <property type="term" value="P:circadian rhythm"/>
    <property type="evidence" value="ECO:0007669"/>
    <property type="project" value="UniProtKB-ARBA"/>
</dbReference>
<evidence type="ECO:0000256" key="3">
    <source>
        <dbReference type="ARBA" id="ARBA00060902"/>
    </source>
</evidence>
<dbReference type="InterPro" id="IPR038606">
    <property type="entry name" value="To_sf"/>
</dbReference>
<dbReference type="PANTHER" id="PTHR11008">
    <property type="entry name" value="PROTEIN TAKEOUT-LIKE PROTEIN"/>
    <property type="match status" value="1"/>
</dbReference>
<gene>
    <name evidence="5" type="ORF">PHYEVI_LOCUS5650</name>
</gene>
<reference evidence="5" key="1">
    <citation type="submission" date="2022-01" db="EMBL/GenBank/DDBJ databases">
        <authorList>
            <person name="King R."/>
        </authorList>
    </citation>
    <scope>NUCLEOTIDE SEQUENCE</scope>
</reference>
<comment type="similarity">
    <text evidence="3">Belongs to the TO family.</text>
</comment>
<dbReference type="OrthoDB" id="8194225at2759"/>
<dbReference type="Proteomes" id="UP001153712">
    <property type="component" value="Chromosome 2"/>
</dbReference>
<dbReference type="SMART" id="SM00700">
    <property type="entry name" value="JHBP"/>
    <property type="match status" value="1"/>
</dbReference>
<proteinExistence type="inferred from homology"/>
<sequence>MLQTFLVILLIGAATAVDLPSYIKPCSKTGNFSECALKHAKEAIPHMLKGDKKLQLPSFTPLMISAIDIKGANNFNVHLGNLKVYGLEFTEPVNISVDFAHRTAKVISTVPRLVVLGNYTINGKILIFTLNGHGAVNITLSKGTYEYGFHWTTEQRNGVEYGKIIGSNFDYAIEGVEYHFENVINKEKAISEQVNKILNKNWKIVNNDLKPSISETLLIIHNELFSKVFTQVPYKQLFLE</sequence>
<dbReference type="AlphaFoldDB" id="A0A9N9XM19"/>
<dbReference type="Pfam" id="PF06585">
    <property type="entry name" value="JHBP"/>
    <property type="match status" value="1"/>
</dbReference>
<evidence type="ECO:0000313" key="6">
    <source>
        <dbReference type="Proteomes" id="UP001153712"/>
    </source>
</evidence>
<evidence type="ECO:0000256" key="1">
    <source>
        <dbReference type="ARBA" id="ARBA00022729"/>
    </source>
</evidence>
<dbReference type="Gene3D" id="3.15.10.30">
    <property type="entry name" value="Haemolymph juvenile hormone binding protein"/>
    <property type="match status" value="1"/>
</dbReference>
<dbReference type="InterPro" id="IPR010562">
    <property type="entry name" value="Haemolymph_juvenile_hormone-bd"/>
</dbReference>
<feature type="signal peptide" evidence="4">
    <location>
        <begin position="1"/>
        <end position="16"/>
    </location>
</feature>
<evidence type="ECO:0000256" key="2">
    <source>
        <dbReference type="ARBA" id="ARBA00023108"/>
    </source>
</evidence>
<keyword evidence="1 4" id="KW-0732">Signal</keyword>
<keyword evidence="2" id="KW-0090">Biological rhythms</keyword>
<feature type="chain" id="PRO_5040340954" evidence="4">
    <location>
        <begin position="17"/>
        <end position="240"/>
    </location>
</feature>
<dbReference type="EMBL" id="OU900095">
    <property type="protein sequence ID" value="CAG9859276.1"/>
    <property type="molecule type" value="Genomic_DNA"/>
</dbReference>
<organism evidence="5 6">
    <name type="scientific">Phyllotreta striolata</name>
    <name type="common">Striped flea beetle</name>
    <name type="synonym">Crioceris striolata</name>
    <dbReference type="NCBI Taxonomy" id="444603"/>
    <lineage>
        <taxon>Eukaryota</taxon>
        <taxon>Metazoa</taxon>
        <taxon>Ecdysozoa</taxon>
        <taxon>Arthropoda</taxon>
        <taxon>Hexapoda</taxon>
        <taxon>Insecta</taxon>
        <taxon>Pterygota</taxon>
        <taxon>Neoptera</taxon>
        <taxon>Endopterygota</taxon>
        <taxon>Coleoptera</taxon>
        <taxon>Polyphaga</taxon>
        <taxon>Cucujiformia</taxon>
        <taxon>Chrysomeloidea</taxon>
        <taxon>Chrysomelidae</taxon>
        <taxon>Galerucinae</taxon>
        <taxon>Alticini</taxon>
        <taxon>Phyllotreta</taxon>
    </lineage>
</organism>
<dbReference type="FunFam" id="3.15.10.30:FF:000001">
    <property type="entry name" value="Takeout-like protein 1"/>
    <property type="match status" value="1"/>
</dbReference>
<dbReference type="PANTHER" id="PTHR11008:SF32">
    <property type="entry name" value="CIRCADIAN CLOCK-CONTROLLED PROTEIN DAYWAKE-RELATED"/>
    <property type="match status" value="1"/>
</dbReference>
<evidence type="ECO:0000313" key="5">
    <source>
        <dbReference type="EMBL" id="CAG9859276.1"/>
    </source>
</evidence>